<evidence type="ECO:0000313" key="11">
    <source>
        <dbReference type="Proteomes" id="UP000824031"/>
    </source>
</evidence>
<dbReference type="PANTHER" id="PTHR43390:SF1">
    <property type="entry name" value="CHLOROPLAST PROCESSING PEPTIDASE"/>
    <property type="match status" value="1"/>
</dbReference>
<dbReference type="GO" id="GO:0006465">
    <property type="term" value="P:signal peptide processing"/>
    <property type="evidence" value="ECO:0007669"/>
    <property type="project" value="InterPro"/>
</dbReference>
<dbReference type="AlphaFoldDB" id="A0A9D2JGJ6"/>
<dbReference type="InterPro" id="IPR019758">
    <property type="entry name" value="Pept_S26A_signal_pept_1_CS"/>
</dbReference>
<dbReference type="CDD" id="cd06530">
    <property type="entry name" value="S26_SPase_I"/>
    <property type="match status" value="1"/>
</dbReference>
<organism evidence="10 11">
    <name type="scientific">Candidatus Gemmiger excrementavium</name>
    <dbReference type="NCBI Taxonomy" id="2838608"/>
    <lineage>
        <taxon>Bacteria</taxon>
        <taxon>Bacillati</taxon>
        <taxon>Bacillota</taxon>
        <taxon>Clostridia</taxon>
        <taxon>Eubacteriales</taxon>
        <taxon>Gemmiger</taxon>
    </lineage>
</organism>
<evidence type="ECO:0000256" key="3">
    <source>
        <dbReference type="ARBA" id="ARBA00009370"/>
    </source>
</evidence>
<sequence>MSLGTTFQKRYRRNKETLEWYDALAVAVAVIALVFTFVVRIVQVDGSSMVPTLADGERVVIASFLQPDYGDVVVIDGYIPYGKPLVKRVIGKAGDIIDIDFDAGIVYRNGEALDEPYTAEPTWMYESVSFPITVPDGCLFIMGDNRNNSRDSRDTEIGCVDTRDVLGVALWRVLPFSKMGAIE</sequence>
<evidence type="ECO:0000256" key="7">
    <source>
        <dbReference type="PIRSR" id="PIRSR600223-1"/>
    </source>
</evidence>
<dbReference type="PROSITE" id="PS00501">
    <property type="entry name" value="SPASE_I_1"/>
    <property type="match status" value="1"/>
</dbReference>
<reference evidence="10" key="1">
    <citation type="journal article" date="2021" name="PeerJ">
        <title>Extensive microbial diversity within the chicken gut microbiome revealed by metagenomics and culture.</title>
        <authorList>
            <person name="Gilroy R."/>
            <person name="Ravi A."/>
            <person name="Getino M."/>
            <person name="Pursley I."/>
            <person name="Horton D.L."/>
            <person name="Alikhan N.F."/>
            <person name="Baker D."/>
            <person name="Gharbi K."/>
            <person name="Hall N."/>
            <person name="Watson M."/>
            <person name="Adriaenssens E.M."/>
            <person name="Foster-Nyarko E."/>
            <person name="Jarju S."/>
            <person name="Secka A."/>
            <person name="Antonio M."/>
            <person name="Oren A."/>
            <person name="Chaudhuri R.R."/>
            <person name="La Ragione R."/>
            <person name="Hildebrand F."/>
            <person name="Pallen M.J."/>
        </authorList>
    </citation>
    <scope>NUCLEOTIDE SEQUENCE</scope>
    <source>
        <strain evidence="10">3436</strain>
    </source>
</reference>
<dbReference type="SUPFAM" id="SSF51306">
    <property type="entry name" value="LexA/Signal peptidase"/>
    <property type="match status" value="1"/>
</dbReference>
<evidence type="ECO:0000256" key="6">
    <source>
        <dbReference type="ARBA" id="ARBA00022801"/>
    </source>
</evidence>
<dbReference type="InterPro" id="IPR036286">
    <property type="entry name" value="LexA/Signal_pep-like_sf"/>
</dbReference>
<dbReference type="PRINTS" id="PR00727">
    <property type="entry name" value="LEADERPTASE"/>
</dbReference>
<dbReference type="Proteomes" id="UP000824031">
    <property type="component" value="Unassembled WGS sequence"/>
</dbReference>
<dbReference type="EMBL" id="DXBO01000142">
    <property type="protein sequence ID" value="HIZ49056.1"/>
    <property type="molecule type" value="Genomic_DNA"/>
</dbReference>
<keyword evidence="8" id="KW-1133">Transmembrane helix</keyword>
<dbReference type="PROSITE" id="PS00761">
    <property type="entry name" value="SPASE_I_3"/>
    <property type="match status" value="1"/>
</dbReference>
<reference evidence="10" key="2">
    <citation type="submission" date="2021-04" db="EMBL/GenBank/DDBJ databases">
        <authorList>
            <person name="Gilroy R."/>
        </authorList>
    </citation>
    <scope>NUCLEOTIDE SEQUENCE</scope>
    <source>
        <strain evidence="10">3436</strain>
    </source>
</reference>
<proteinExistence type="inferred from homology"/>
<name>A0A9D2JGJ6_9FIRM</name>
<comment type="similarity">
    <text evidence="3 8">Belongs to the peptidase S26 family.</text>
</comment>
<comment type="catalytic activity">
    <reaction evidence="1 8">
        <text>Cleavage of hydrophobic, N-terminal signal or leader sequences from secreted and periplasmic proteins.</text>
        <dbReference type="EC" id="3.4.21.89"/>
    </reaction>
</comment>
<dbReference type="GO" id="GO:0005886">
    <property type="term" value="C:plasma membrane"/>
    <property type="evidence" value="ECO:0007669"/>
    <property type="project" value="UniProtKB-SubCell"/>
</dbReference>
<feature type="active site" evidence="7">
    <location>
        <position position="87"/>
    </location>
</feature>
<dbReference type="EC" id="3.4.21.89" evidence="4 8"/>
<evidence type="ECO:0000256" key="8">
    <source>
        <dbReference type="RuleBase" id="RU362042"/>
    </source>
</evidence>
<evidence type="ECO:0000259" key="9">
    <source>
        <dbReference type="Pfam" id="PF10502"/>
    </source>
</evidence>
<comment type="caution">
    <text evidence="10">The sequence shown here is derived from an EMBL/GenBank/DDBJ whole genome shotgun (WGS) entry which is preliminary data.</text>
</comment>
<feature type="active site" evidence="7">
    <location>
        <position position="48"/>
    </location>
</feature>
<accession>A0A9D2JGJ6</accession>
<dbReference type="InterPro" id="IPR019533">
    <property type="entry name" value="Peptidase_S26"/>
</dbReference>
<keyword evidence="6 8" id="KW-0378">Hydrolase</keyword>
<gene>
    <name evidence="10" type="primary">lepB</name>
    <name evidence="10" type="ORF">H9810_10075</name>
</gene>
<keyword evidence="5 8" id="KW-0645">Protease</keyword>
<evidence type="ECO:0000313" key="10">
    <source>
        <dbReference type="EMBL" id="HIZ49056.1"/>
    </source>
</evidence>
<feature type="transmembrane region" description="Helical" evidence="8">
    <location>
        <begin position="20"/>
        <end position="42"/>
    </location>
</feature>
<dbReference type="InterPro" id="IPR019756">
    <property type="entry name" value="Pept_S26A_signal_pept_1_Ser-AS"/>
</dbReference>
<dbReference type="PANTHER" id="PTHR43390">
    <property type="entry name" value="SIGNAL PEPTIDASE I"/>
    <property type="match status" value="1"/>
</dbReference>
<dbReference type="GO" id="GO:0004252">
    <property type="term" value="F:serine-type endopeptidase activity"/>
    <property type="evidence" value="ECO:0007669"/>
    <property type="project" value="InterPro"/>
</dbReference>
<keyword evidence="8" id="KW-0472">Membrane</keyword>
<dbReference type="InterPro" id="IPR000223">
    <property type="entry name" value="Pept_S26A_signal_pept_1"/>
</dbReference>
<evidence type="ECO:0000256" key="2">
    <source>
        <dbReference type="ARBA" id="ARBA00004401"/>
    </source>
</evidence>
<evidence type="ECO:0000256" key="5">
    <source>
        <dbReference type="ARBA" id="ARBA00022670"/>
    </source>
</evidence>
<protein>
    <recommendedName>
        <fullName evidence="4 8">Signal peptidase I</fullName>
        <ecNumber evidence="4 8">3.4.21.89</ecNumber>
    </recommendedName>
</protein>
<dbReference type="Gene3D" id="2.10.109.10">
    <property type="entry name" value="Umud Fragment, subunit A"/>
    <property type="match status" value="1"/>
</dbReference>
<dbReference type="GO" id="GO:0009003">
    <property type="term" value="F:signal peptidase activity"/>
    <property type="evidence" value="ECO:0007669"/>
    <property type="project" value="UniProtKB-EC"/>
</dbReference>
<dbReference type="NCBIfam" id="TIGR02227">
    <property type="entry name" value="sigpep_I_bact"/>
    <property type="match status" value="1"/>
</dbReference>
<evidence type="ECO:0000256" key="1">
    <source>
        <dbReference type="ARBA" id="ARBA00000677"/>
    </source>
</evidence>
<comment type="subcellular location">
    <subcellularLocation>
        <location evidence="2">Cell membrane</location>
        <topology evidence="2">Single-pass type II membrane protein</topology>
    </subcellularLocation>
    <subcellularLocation>
        <location evidence="8">Membrane</location>
        <topology evidence="8">Single-pass type II membrane protein</topology>
    </subcellularLocation>
</comment>
<feature type="domain" description="Peptidase S26" evidence="9">
    <location>
        <begin position="18"/>
        <end position="173"/>
    </location>
</feature>
<dbReference type="Pfam" id="PF10502">
    <property type="entry name" value="Peptidase_S26"/>
    <property type="match status" value="1"/>
</dbReference>
<keyword evidence="8" id="KW-0812">Transmembrane</keyword>
<evidence type="ECO:0000256" key="4">
    <source>
        <dbReference type="ARBA" id="ARBA00013208"/>
    </source>
</evidence>